<dbReference type="SUPFAM" id="SSF53850">
    <property type="entry name" value="Periplasmic binding protein-like II"/>
    <property type="match status" value="1"/>
</dbReference>
<evidence type="ECO:0000313" key="2">
    <source>
        <dbReference type="Proteomes" id="UP000635071"/>
    </source>
</evidence>
<evidence type="ECO:0008006" key="3">
    <source>
        <dbReference type="Google" id="ProtNLM"/>
    </source>
</evidence>
<evidence type="ECO:0000313" key="1">
    <source>
        <dbReference type="EMBL" id="GGE14170.1"/>
    </source>
</evidence>
<dbReference type="Proteomes" id="UP000635071">
    <property type="component" value="Unassembled WGS sequence"/>
</dbReference>
<protein>
    <recommendedName>
        <fullName evidence="3">SsuA/THI5-like domain-containing protein</fullName>
    </recommendedName>
</protein>
<dbReference type="AlphaFoldDB" id="A0A916ZU21"/>
<accession>A0A916ZU21</accession>
<dbReference type="PROSITE" id="PS51257">
    <property type="entry name" value="PROKAR_LIPOPROTEIN"/>
    <property type="match status" value="1"/>
</dbReference>
<reference evidence="1" key="2">
    <citation type="submission" date="2020-09" db="EMBL/GenBank/DDBJ databases">
        <authorList>
            <person name="Sun Q."/>
            <person name="Zhou Y."/>
        </authorList>
    </citation>
    <scope>NUCLEOTIDE SEQUENCE</scope>
    <source>
        <strain evidence="1">CGMCC 1.15519</strain>
    </source>
</reference>
<dbReference type="EMBL" id="BMJM01000006">
    <property type="protein sequence ID" value="GGE14170.1"/>
    <property type="molecule type" value="Genomic_DNA"/>
</dbReference>
<dbReference type="PANTHER" id="PTHR30024:SF42">
    <property type="entry name" value="ALIPHATIC SULFONATES-BINDING PROTEIN-RELATED"/>
    <property type="match status" value="1"/>
</dbReference>
<gene>
    <name evidence="1" type="ORF">GCM10011529_20730</name>
</gene>
<dbReference type="PANTHER" id="PTHR30024">
    <property type="entry name" value="ALIPHATIC SULFONATES-BINDING PROTEIN-RELATED"/>
    <property type="match status" value="1"/>
</dbReference>
<organism evidence="1 2">
    <name type="scientific">Sandarakinorhabdus glacialis</name>
    <dbReference type="NCBI Taxonomy" id="1614636"/>
    <lineage>
        <taxon>Bacteria</taxon>
        <taxon>Pseudomonadati</taxon>
        <taxon>Pseudomonadota</taxon>
        <taxon>Alphaproteobacteria</taxon>
        <taxon>Sphingomonadales</taxon>
        <taxon>Sphingosinicellaceae</taxon>
        <taxon>Sandarakinorhabdus</taxon>
    </lineage>
</organism>
<proteinExistence type="predicted"/>
<sequence length="147" mass="15636">MIDRRHLLHTAALIGVAACAPKDGGSRLTIGFQRNGILFIARTRGAIDKRLEAAGITLAWTQFPSGPPLIEAMNAGVVDFGAVGDTPAIYAQAAGVAVKLIAAQVYAGQTPHRQPRNNHIPRLKELLPMKSLNSRSGTPKYSLLCSV</sequence>
<dbReference type="RefSeq" id="WP_188762870.1">
    <property type="nucleotide sequence ID" value="NZ_BMJM01000006.1"/>
</dbReference>
<comment type="caution">
    <text evidence="1">The sequence shown here is derived from an EMBL/GenBank/DDBJ whole genome shotgun (WGS) entry which is preliminary data.</text>
</comment>
<reference evidence="1" key="1">
    <citation type="journal article" date="2014" name="Int. J. Syst. Evol. Microbiol.">
        <title>Complete genome sequence of Corynebacterium casei LMG S-19264T (=DSM 44701T), isolated from a smear-ripened cheese.</title>
        <authorList>
            <consortium name="US DOE Joint Genome Institute (JGI-PGF)"/>
            <person name="Walter F."/>
            <person name="Albersmeier A."/>
            <person name="Kalinowski J."/>
            <person name="Ruckert C."/>
        </authorList>
    </citation>
    <scope>NUCLEOTIDE SEQUENCE</scope>
    <source>
        <strain evidence="1">CGMCC 1.15519</strain>
    </source>
</reference>
<name>A0A916ZU21_9SPHN</name>
<keyword evidence="2" id="KW-1185">Reference proteome</keyword>
<dbReference type="Gene3D" id="3.40.190.10">
    <property type="entry name" value="Periplasmic binding protein-like II"/>
    <property type="match status" value="1"/>
</dbReference>